<feature type="coiled-coil region" evidence="1">
    <location>
        <begin position="464"/>
        <end position="491"/>
    </location>
</feature>
<evidence type="ECO:0000313" key="3">
    <source>
        <dbReference type="EMBL" id="PMD23219.1"/>
    </source>
</evidence>
<organism evidence="3 4">
    <name type="scientific">Hyaloscypha hepaticicola</name>
    <dbReference type="NCBI Taxonomy" id="2082293"/>
    <lineage>
        <taxon>Eukaryota</taxon>
        <taxon>Fungi</taxon>
        <taxon>Dikarya</taxon>
        <taxon>Ascomycota</taxon>
        <taxon>Pezizomycotina</taxon>
        <taxon>Leotiomycetes</taxon>
        <taxon>Helotiales</taxon>
        <taxon>Hyaloscyphaceae</taxon>
        <taxon>Hyaloscypha</taxon>
    </lineage>
</organism>
<keyword evidence="4" id="KW-1185">Reference proteome</keyword>
<dbReference type="OrthoDB" id="3561681at2759"/>
<evidence type="ECO:0000313" key="4">
    <source>
        <dbReference type="Proteomes" id="UP000235672"/>
    </source>
</evidence>
<accession>A0A2J6QAC7</accession>
<sequence>MTKSPKPPRYFLYQGGIVFGVRKLTFRSRSLETTGRSGHLQPKSIAHTLKLLKILERDWARDVTGISKSDYRNVYNYGKDSDEKYTTVVRMTTGDKEPAILSLKTEKDWSSWLESNERPRIDETNLAKRAGEPQFRIPDRVGAAEWLDQYKKKIPFLSREQRTLTFASLVEKSPTDGQSPTVNPLGSGRRGVRTLPFSESVFRMITKCFYTHGSISRVISRADVQTFSSSEVEMGEPGGPTYMANVYNCRTSNAWDIDLALTATYFPHYGLTFAILFGCPLSVEEEIIRRLSFATVEAAYPLLLPGIFAELERTRHVHVVEAMIDEIETKIFELDFDADETERTQVLGAQKRKQEKRTAYLDTAYLRNGLIGWSAQLSKMVQHVEDLETNQFAEKGMPEVIASDLKTQNIFENSNIGLEMMSIKRQDSDTLKDHNMPETASALSSSNAAARLTPKPGKIKNQMRRAGRKIKDRLEAIIDEYEEKIRDCTMRVEGMAMATQWAHGETNVEIALATARDSRHMRSIALLTMVFLPGTFFASVFSMTFFNWSGSNGGGNGGAMVSSQIWIYIVFTVCATLLTVGTWYYFVIWHQSRTTRSKSGGEV</sequence>
<keyword evidence="2" id="KW-1133">Transmembrane helix</keyword>
<evidence type="ECO:0000256" key="2">
    <source>
        <dbReference type="SAM" id="Phobius"/>
    </source>
</evidence>
<dbReference type="AlphaFoldDB" id="A0A2J6QAC7"/>
<dbReference type="Gene3D" id="1.20.58.340">
    <property type="entry name" value="Magnesium transport protein CorA, transmembrane region"/>
    <property type="match status" value="1"/>
</dbReference>
<keyword evidence="2" id="KW-0812">Transmembrane</keyword>
<evidence type="ECO:0000256" key="1">
    <source>
        <dbReference type="SAM" id="Coils"/>
    </source>
</evidence>
<feature type="transmembrane region" description="Helical" evidence="2">
    <location>
        <begin position="565"/>
        <end position="588"/>
    </location>
</feature>
<keyword evidence="2" id="KW-0472">Membrane</keyword>
<protein>
    <recommendedName>
        <fullName evidence="5">Cora-domain-containing protein</fullName>
    </recommendedName>
</protein>
<dbReference type="Proteomes" id="UP000235672">
    <property type="component" value="Unassembled WGS sequence"/>
</dbReference>
<proteinExistence type="predicted"/>
<name>A0A2J6QAC7_9HELO</name>
<gene>
    <name evidence="3" type="ORF">NA56DRAFT_687554</name>
</gene>
<dbReference type="STRING" id="1745343.A0A2J6QAC7"/>
<keyword evidence="1" id="KW-0175">Coiled coil</keyword>
<evidence type="ECO:0008006" key="5">
    <source>
        <dbReference type="Google" id="ProtNLM"/>
    </source>
</evidence>
<dbReference type="EMBL" id="KZ613475">
    <property type="protein sequence ID" value="PMD23219.1"/>
    <property type="molecule type" value="Genomic_DNA"/>
</dbReference>
<feature type="transmembrane region" description="Helical" evidence="2">
    <location>
        <begin position="524"/>
        <end position="545"/>
    </location>
</feature>
<reference evidence="3 4" key="1">
    <citation type="submission" date="2016-05" db="EMBL/GenBank/DDBJ databases">
        <title>A degradative enzymes factory behind the ericoid mycorrhizal symbiosis.</title>
        <authorList>
            <consortium name="DOE Joint Genome Institute"/>
            <person name="Martino E."/>
            <person name="Morin E."/>
            <person name="Grelet G."/>
            <person name="Kuo A."/>
            <person name="Kohler A."/>
            <person name="Daghino S."/>
            <person name="Barry K."/>
            <person name="Choi C."/>
            <person name="Cichocki N."/>
            <person name="Clum A."/>
            <person name="Copeland A."/>
            <person name="Hainaut M."/>
            <person name="Haridas S."/>
            <person name="Labutti K."/>
            <person name="Lindquist E."/>
            <person name="Lipzen A."/>
            <person name="Khouja H.-R."/>
            <person name="Murat C."/>
            <person name="Ohm R."/>
            <person name="Olson A."/>
            <person name="Spatafora J."/>
            <person name="Veneault-Fourrey C."/>
            <person name="Henrissat B."/>
            <person name="Grigoriev I."/>
            <person name="Martin F."/>
            <person name="Perotto S."/>
        </authorList>
    </citation>
    <scope>NUCLEOTIDE SEQUENCE [LARGE SCALE GENOMIC DNA]</scope>
    <source>
        <strain evidence="3 4">UAMH 7357</strain>
    </source>
</reference>